<feature type="compositionally biased region" description="Basic and acidic residues" evidence="1">
    <location>
        <begin position="1"/>
        <end position="31"/>
    </location>
</feature>
<accession>A0A0G0JGH4</accession>
<evidence type="ECO:0000256" key="1">
    <source>
        <dbReference type="SAM" id="MobiDB-lite"/>
    </source>
</evidence>
<sequence>MSENKKEEVTPDALTDMKKDVEKEPEVKSTEDLASDSSVPKSVDMEKTGTAEQAPKKNLNKTLLVAGCLIILLFIAAAVGYYFYDQSKDSDSSDDSSSDEGDGGEEPAEEDVEDLADAELDEFDGSYVTAELPSGWTIVEYEDGAGDYGLLSDGTYDGLTAIVIRDSYGEDVFTIEATNGIGG</sequence>
<keyword evidence="2" id="KW-0472">Membrane</keyword>
<feature type="transmembrane region" description="Helical" evidence="2">
    <location>
        <begin position="63"/>
        <end position="84"/>
    </location>
</feature>
<dbReference type="AlphaFoldDB" id="A0A0G0JGH4"/>
<dbReference type="EMBL" id="LBTH01000014">
    <property type="protein sequence ID" value="KKQ35874.1"/>
    <property type="molecule type" value="Genomic_DNA"/>
</dbReference>
<gene>
    <name evidence="3" type="ORF">US52_C0014G0019</name>
</gene>
<feature type="region of interest" description="Disordered" evidence="1">
    <location>
        <begin position="87"/>
        <end position="112"/>
    </location>
</feature>
<proteinExistence type="predicted"/>
<keyword evidence="2" id="KW-1133">Transmembrane helix</keyword>
<evidence type="ECO:0000313" key="4">
    <source>
        <dbReference type="Proteomes" id="UP000034852"/>
    </source>
</evidence>
<name>A0A0G0JGH4_9BACT</name>
<keyword evidence="2" id="KW-0812">Transmembrane</keyword>
<evidence type="ECO:0000256" key="2">
    <source>
        <dbReference type="SAM" id="Phobius"/>
    </source>
</evidence>
<organism evidence="3 4">
    <name type="scientific">candidate division WS6 bacterium GW2011_GWA2_37_6</name>
    <dbReference type="NCBI Taxonomy" id="1619087"/>
    <lineage>
        <taxon>Bacteria</taxon>
        <taxon>Candidatus Dojkabacteria</taxon>
    </lineage>
</organism>
<reference evidence="3 4" key="1">
    <citation type="journal article" date="2015" name="Nature">
        <title>rRNA introns, odd ribosomes, and small enigmatic genomes across a large radiation of phyla.</title>
        <authorList>
            <person name="Brown C.T."/>
            <person name="Hug L.A."/>
            <person name="Thomas B.C."/>
            <person name="Sharon I."/>
            <person name="Castelle C.J."/>
            <person name="Singh A."/>
            <person name="Wilkins M.J."/>
            <person name="Williams K.H."/>
            <person name="Banfield J.F."/>
        </authorList>
    </citation>
    <scope>NUCLEOTIDE SEQUENCE [LARGE SCALE GENOMIC DNA]</scope>
</reference>
<feature type="non-terminal residue" evidence="3">
    <location>
        <position position="183"/>
    </location>
</feature>
<feature type="compositionally biased region" description="Acidic residues" evidence="1">
    <location>
        <begin position="92"/>
        <end position="112"/>
    </location>
</feature>
<feature type="region of interest" description="Disordered" evidence="1">
    <location>
        <begin position="1"/>
        <end position="52"/>
    </location>
</feature>
<dbReference type="Proteomes" id="UP000034852">
    <property type="component" value="Unassembled WGS sequence"/>
</dbReference>
<evidence type="ECO:0000313" key="3">
    <source>
        <dbReference type="EMBL" id="KKQ35874.1"/>
    </source>
</evidence>
<protein>
    <submittedName>
        <fullName evidence="3">Uncharacterized protein</fullName>
    </submittedName>
</protein>
<comment type="caution">
    <text evidence="3">The sequence shown here is derived from an EMBL/GenBank/DDBJ whole genome shotgun (WGS) entry which is preliminary data.</text>
</comment>